<dbReference type="STRING" id="326424.FRAAL1506"/>
<protein>
    <submittedName>
        <fullName evidence="2">Uncharacterized protein</fullName>
    </submittedName>
</protein>
<evidence type="ECO:0000256" key="1">
    <source>
        <dbReference type="SAM" id="MobiDB-lite"/>
    </source>
</evidence>
<dbReference type="KEGG" id="fal:FRAAL1506"/>
<evidence type="ECO:0000313" key="3">
    <source>
        <dbReference type="Proteomes" id="UP000000657"/>
    </source>
</evidence>
<proteinExistence type="predicted"/>
<dbReference type="Proteomes" id="UP000000657">
    <property type="component" value="Chromosome"/>
</dbReference>
<keyword evidence="3" id="KW-1185">Reference proteome</keyword>
<reference evidence="2 3" key="1">
    <citation type="journal article" date="2007" name="Genome Res.">
        <title>Genome characteristics of facultatively symbiotic Frankia sp. strains reflect host range and host plant biogeography.</title>
        <authorList>
            <person name="Normand P."/>
            <person name="Lapierre P."/>
            <person name="Tisa L.S."/>
            <person name="Gogarten J.P."/>
            <person name="Alloisio N."/>
            <person name="Bagnarol E."/>
            <person name="Bassi C.A."/>
            <person name="Berry A.M."/>
            <person name="Bickhart D.M."/>
            <person name="Choisne N."/>
            <person name="Couloux A."/>
            <person name="Cournoyer B."/>
            <person name="Cruveiller S."/>
            <person name="Daubin V."/>
            <person name="Demange N."/>
            <person name="Francino M.P."/>
            <person name="Goltsman E."/>
            <person name="Huang Y."/>
            <person name="Kopp O.R."/>
            <person name="Labarre L."/>
            <person name="Lapidus A."/>
            <person name="Lavire C."/>
            <person name="Marechal J."/>
            <person name="Martinez M."/>
            <person name="Mastronunzio J.E."/>
            <person name="Mullin B.C."/>
            <person name="Niemann J."/>
            <person name="Pujic P."/>
            <person name="Rawnsley T."/>
            <person name="Rouy Z."/>
            <person name="Schenowitz C."/>
            <person name="Sellstedt A."/>
            <person name="Tavares F."/>
            <person name="Tomkins J.P."/>
            <person name="Vallenet D."/>
            <person name="Valverde C."/>
            <person name="Wall L.G."/>
            <person name="Wang Y."/>
            <person name="Medigue C."/>
            <person name="Benson D.R."/>
        </authorList>
    </citation>
    <scope>NUCLEOTIDE SEQUENCE [LARGE SCALE GENOMIC DNA]</scope>
    <source>
        <strain evidence="3">DSM 45986 / CECT 9034 / ACN14a</strain>
    </source>
</reference>
<dbReference type="EMBL" id="CT573213">
    <property type="protein sequence ID" value="CAJ60162.1"/>
    <property type="molecule type" value="Genomic_DNA"/>
</dbReference>
<dbReference type="HOGENOM" id="CLU_2861210_0_0_11"/>
<sequence>MRIPLRPGATEGMSTPPHIVRPRHTGAGAWVATTYDTRRGNPKRRTDRHDVRLAHAVPYWTKVS</sequence>
<organism evidence="2 3">
    <name type="scientific">Frankia alni (strain DSM 45986 / CECT 9034 / ACN14a)</name>
    <dbReference type="NCBI Taxonomy" id="326424"/>
    <lineage>
        <taxon>Bacteria</taxon>
        <taxon>Bacillati</taxon>
        <taxon>Actinomycetota</taxon>
        <taxon>Actinomycetes</taxon>
        <taxon>Frankiales</taxon>
        <taxon>Frankiaceae</taxon>
        <taxon>Frankia</taxon>
    </lineage>
</organism>
<evidence type="ECO:0000313" key="2">
    <source>
        <dbReference type="EMBL" id="CAJ60162.1"/>
    </source>
</evidence>
<accession>Q0RQL2</accession>
<feature type="region of interest" description="Disordered" evidence="1">
    <location>
        <begin position="1"/>
        <end position="26"/>
    </location>
</feature>
<name>Q0RQL2_FRAAA</name>
<dbReference type="AlphaFoldDB" id="Q0RQL2"/>
<gene>
    <name evidence="2" type="ordered locus">FRAAL1506</name>
</gene>